<dbReference type="AlphaFoldDB" id="A0A4R9LN32"/>
<sequence length="262" mass="26879">MKKSNNSLLAIPLLILTMMFYFSCKTETKDPETEALTNLMLLTAISNGGTCPTCSCMRTDDCIDFDASGWNQSRATSACTNAVGTFSSTSSCSSTRSQIGVGTGTYTASKIGSGAAKITFYDFYSSTGADFATTSDATVTVTSGGTATVTGAQSKTTTYLGQAATFVASSTKPRIKIVNSSGATENYTLHSSAACGAATLVKTIGSTTNGASLGYSTVDAGKYAISFNAGTNCSALNYTFSNGNVWTITSGTTAYTVAATTE</sequence>
<dbReference type="OrthoDB" id="9920279at2"/>
<protein>
    <submittedName>
        <fullName evidence="2">Uncharacterized protein</fullName>
    </submittedName>
</protein>
<accession>A0A4R9LN32</accession>
<keyword evidence="1" id="KW-0732">Signal</keyword>
<comment type="caution">
    <text evidence="2">The sequence shown here is derived from an EMBL/GenBank/DDBJ whole genome shotgun (WGS) entry which is preliminary data.</text>
</comment>
<feature type="chain" id="PRO_5020373997" evidence="1">
    <location>
        <begin position="25"/>
        <end position="262"/>
    </location>
</feature>
<gene>
    <name evidence="2" type="ORF">EHS11_10815</name>
</gene>
<dbReference type="RefSeq" id="WP_135764425.1">
    <property type="nucleotide sequence ID" value="NZ_RQHV01000049.1"/>
</dbReference>
<reference evidence="2" key="1">
    <citation type="journal article" date="2019" name="PLoS Negl. Trop. Dis.">
        <title>Revisiting the worldwide diversity of Leptospira species in the environment.</title>
        <authorList>
            <person name="Vincent A.T."/>
            <person name="Schiettekatte O."/>
            <person name="Bourhy P."/>
            <person name="Veyrier F.J."/>
            <person name="Picardeau M."/>
        </authorList>
    </citation>
    <scope>NUCLEOTIDE SEQUENCE [LARGE SCALE GENOMIC DNA]</scope>
    <source>
        <strain evidence="2">201400974</strain>
    </source>
</reference>
<evidence type="ECO:0000256" key="1">
    <source>
        <dbReference type="SAM" id="SignalP"/>
    </source>
</evidence>
<dbReference type="Proteomes" id="UP000298264">
    <property type="component" value="Unassembled WGS sequence"/>
</dbReference>
<keyword evidence="3" id="KW-1185">Reference proteome</keyword>
<evidence type="ECO:0000313" key="3">
    <source>
        <dbReference type="Proteomes" id="UP000298264"/>
    </source>
</evidence>
<organism evidence="2 3">
    <name type="scientific">Leptospira ilyithenensis</name>
    <dbReference type="NCBI Taxonomy" id="2484901"/>
    <lineage>
        <taxon>Bacteria</taxon>
        <taxon>Pseudomonadati</taxon>
        <taxon>Spirochaetota</taxon>
        <taxon>Spirochaetia</taxon>
        <taxon>Leptospirales</taxon>
        <taxon>Leptospiraceae</taxon>
        <taxon>Leptospira</taxon>
    </lineage>
</organism>
<proteinExistence type="predicted"/>
<name>A0A4R9LN32_9LEPT</name>
<feature type="signal peptide" evidence="1">
    <location>
        <begin position="1"/>
        <end position="24"/>
    </location>
</feature>
<dbReference type="EMBL" id="RQHV01000049">
    <property type="protein sequence ID" value="TGN10045.1"/>
    <property type="molecule type" value="Genomic_DNA"/>
</dbReference>
<evidence type="ECO:0000313" key="2">
    <source>
        <dbReference type="EMBL" id="TGN10045.1"/>
    </source>
</evidence>